<feature type="transmembrane region" description="Helical" evidence="9">
    <location>
        <begin position="115"/>
        <end position="136"/>
    </location>
</feature>
<evidence type="ECO:0000256" key="8">
    <source>
        <dbReference type="ARBA" id="ARBA00023012"/>
    </source>
</evidence>
<dbReference type="Gene3D" id="1.20.5.1930">
    <property type="match status" value="1"/>
</dbReference>
<evidence type="ECO:0000259" key="11">
    <source>
        <dbReference type="Pfam" id="PF07730"/>
    </source>
</evidence>
<evidence type="ECO:0000256" key="3">
    <source>
        <dbReference type="ARBA" id="ARBA00022553"/>
    </source>
</evidence>
<dbReference type="RefSeq" id="WP_282761134.1">
    <property type="nucleotide sequence ID" value="NZ_JASCTH010000010.1"/>
</dbReference>
<keyword evidence="7" id="KW-0067">ATP-binding</keyword>
<comment type="catalytic activity">
    <reaction evidence="1">
        <text>ATP + protein L-histidine = ADP + protein N-phospho-L-histidine.</text>
        <dbReference type="EC" id="2.7.13.3"/>
    </reaction>
</comment>
<keyword evidence="13" id="KW-1185">Reference proteome</keyword>
<proteinExistence type="predicted"/>
<keyword evidence="8" id="KW-0902">Two-component regulatory system</keyword>
<keyword evidence="4" id="KW-0808">Transferase</keyword>
<evidence type="ECO:0000259" key="10">
    <source>
        <dbReference type="Pfam" id="PF02518"/>
    </source>
</evidence>
<keyword evidence="9" id="KW-0472">Membrane</keyword>
<dbReference type="Gene3D" id="3.30.565.10">
    <property type="entry name" value="Histidine kinase-like ATPase, C-terminal domain"/>
    <property type="match status" value="1"/>
</dbReference>
<dbReference type="EMBL" id="JASCTH010000010">
    <property type="protein sequence ID" value="MDI6100392.1"/>
    <property type="molecule type" value="Genomic_DNA"/>
</dbReference>
<reference evidence="12 13" key="1">
    <citation type="submission" date="2023-05" db="EMBL/GenBank/DDBJ databases">
        <title>Actinoplanes sp. NEAU-A12 genome sequencing.</title>
        <authorList>
            <person name="Wang Z.-S."/>
        </authorList>
    </citation>
    <scope>NUCLEOTIDE SEQUENCE [LARGE SCALE GENOMIC DNA]</scope>
    <source>
        <strain evidence="12 13">NEAU-A12</strain>
    </source>
</reference>
<feature type="transmembrane region" description="Helical" evidence="9">
    <location>
        <begin position="24"/>
        <end position="43"/>
    </location>
</feature>
<feature type="domain" description="Histidine kinase/HSP90-like ATPase" evidence="10">
    <location>
        <begin position="276"/>
        <end position="365"/>
    </location>
</feature>
<dbReference type="CDD" id="cd16917">
    <property type="entry name" value="HATPase_UhpB-NarQ-NarX-like"/>
    <property type="match status" value="1"/>
</dbReference>
<gene>
    <name evidence="12" type="ORF">QLQ12_17430</name>
</gene>
<protein>
    <recommendedName>
        <fullName evidence="2">histidine kinase</fullName>
        <ecNumber evidence="2">2.7.13.3</ecNumber>
    </recommendedName>
</protein>
<evidence type="ECO:0000256" key="5">
    <source>
        <dbReference type="ARBA" id="ARBA00022741"/>
    </source>
</evidence>
<keyword evidence="9" id="KW-0812">Transmembrane</keyword>
<keyword evidence="9" id="KW-1133">Transmembrane helix</keyword>
<evidence type="ECO:0000256" key="9">
    <source>
        <dbReference type="SAM" id="Phobius"/>
    </source>
</evidence>
<evidence type="ECO:0000313" key="13">
    <source>
        <dbReference type="Proteomes" id="UP001241758"/>
    </source>
</evidence>
<dbReference type="PANTHER" id="PTHR24421">
    <property type="entry name" value="NITRATE/NITRITE SENSOR PROTEIN NARX-RELATED"/>
    <property type="match status" value="1"/>
</dbReference>
<evidence type="ECO:0000256" key="4">
    <source>
        <dbReference type="ARBA" id="ARBA00022679"/>
    </source>
</evidence>
<keyword evidence="6 12" id="KW-0418">Kinase</keyword>
<organism evidence="12 13">
    <name type="scientific">Actinoplanes sandaracinus</name>
    <dbReference type="NCBI Taxonomy" id="3045177"/>
    <lineage>
        <taxon>Bacteria</taxon>
        <taxon>Bacillati</taxon>
        <taxon>Actinomycetota</taxon>
        <taxon>Actinomycetes</taxon>
        <taxon>Micromonosporales</taxon>
        <taxon>Micromonosporaceae</taxon>
        <taxon>Actinoplanes</taxon>
    </lineage>
</organism>
<name>A0ABT6WKY2_9ACTN</name>
<dbReference type="PANTHER" id="PTHR24421:SF10">
    <property type="entry name" value="NITRATE_NITRITE SENSOR PROTEIN NARQ"/>
    <property type="match status" value="1"/>
</dbReference>
<dbReference type="Pfam" id="PF02518">
    <property type="entry name" value="HATPase_c"/>
    <property type="match status" value="1"/>
</dbReference>
<dbReference type="Pfam" id="PF07730">
    <property type="entry name" value="HisKA_3"/>
    <property type="match status" value="1"/>
</dbReference>
<sequence length="386" mass="41019">MPGAWFVDLLIWSNDNDLRFGGQAPNWLIPVVSCAVFATLVLRRRYPMSVLGVQVLWAGGAGAVMMFYTPFMGALVALHAVAVRRGLMWSVSGLFLTFVALGVPSSLSAIDRMELLLQMLMIVMIGSVAWWLGYILRRSDLRAARMEAEHIATEQALRAERLRIARELHDIVSHAVNVMVIQAAGARAVFPAKQAEVAGALDIIHNVGVQSMDELRRLLCLLRSAAGDEVASASSVCPGTEEIPALIETIRATGLAVSYAVEGTPVRVDSSVGLTAYRLVQEGLTNVMKHAGEGAAAEVRLVWNGGHLAVTIEDRAPAAPHRKAGRGLSTGHGLLGLRERVTIVGGTLQACPLSTGFLVHALLPVARQSPTAADEAATAAADSTSA</sequence>
<feature type="domain" description="Signal transduction histidine kinase subgroup 3 dimerisation and phosphoacceptor" evidence="11">
    <location>
        <begin position="160"/>
        <end position="225"/>
    </location>
</feature>
<dbReference type="GO" id="GO:0016301">
    <property type="term" value="F:kinase activity"/>
    <property type="evidence" value="ECO:0007669"/>
    <property type="project" value="UniProtKB-KW"/>
</dbReference>
<dbReference type="EC" id="2.7.13.3" evidence="2"/>
<dbReference type="InterPro" id="IPR003594">
    <property type="entry name" value="HATPase_dom"/>
</dbReference>
<comment type="caution">
    <text evidence="12">The sequence shown here is derived from an EMBL/GenBank/DDBJ whole genome shotgun (WGS) entry which is preliminary data.</text>
</comment>
<feature type="transmembrane region" description="Helical" evidence="9">
    <location>
        <begin position="55"/>
        <end position="80"/>
    </location>
</feature>
<evidence type="ECO:0000256" key="6">
    <source>
        <dbReference type="ARBA" id="ARBA00022777"/>
    </source>
</evidence>
<evidence type="ECO:0000256" key="1">
    <source>
        <dbReference type="ARBA" id="ARBA00000085"/>
    </source>
</evidence>
<dbReference type="SUPFAM" id="SSF55874">
    <property type="entry name" value="ATPase domain of HSP90 chaperone/DNA topoisomerase II/histidine kinase"/>
    <property type="match status" value="1"/>
</dbReference>
<keyword evidence="5" id="KW-0547">Nucleotide-binding</keyword>
<accession>A0ABT6WKY2</accession>
<evidence type="ECO:0000313" key="12">
    <source>
        <dbReference type="EMBL" id="MDI6100392.1"/>
    </source>
</evidence>
<evidence type="ECO:0000256" key="7">
    <source>
        <dbReference type="ARBA" id="ARBA00022840"/>
    </source>
</evidence>
<keyword evidence="3" id="KW-0597">Phosphoprotein</keyword>
<dbReference type="InterPro" id="IPR050482">
    <property type="entry name" value="Sensor_HK_TwoCompSys"/>
</dbReference>
<dbReference type="Proteomes" id="UP001241758">
    <property type="component" value="Unassembled WGS sequence"/>
</dbReference>
<dbReference type="InterPro" id="IPR011712">
    <property type="entry name" value="Sig_transdc_His_kin_sub3_dim/P"/>
</dbReference>
<feature type="transmembrane region" description="Helical" evidence="9">
    <location>
        <begin position="86"/>
        <end position="103"/>
    </location>
</feature>
<evidence type="ECO:0000256" key="2">
    <source>
        <dbReference type="ARBA" id="ARBA00012438"/>
    </source>
</evidence>
<dbReference type="InterPro" id="IPR036890">
    <property type="entry name" value="HATPase_C_sf"/>
</dbReference>